<reference evidence="2 3" key="2">
    <citation type="journal article" date="2016" name="Int. J. Syst. Evol. Microbiol.">
        <title>Pyrococcus kukulkanii sp. nov., a hyperthermophilic, piezophilic archaeon isolated from a deep-sea hydrothermal vent.</title>
        <authorList>
            <person name="Callac N."/>
            <person name="Oger P."/>
            <person name="Lesongeur F."/>
            <person name="Rattray J.E."/>
            <person name="Vannier P."/>
            <person name="Michoud G."/>
            <person name="Beauverger M."/>
            <person name="Gayet N."/>
            <person name="Rouxel O."/>
            <person name="Jebbar M."/>
            <person name="Godfroy A."/>
        </authorList>
    </citation>
    <scope>NUCLEOTIDE SEQUENCE [LARGE SCALE GENOMIC DNA]</scope>
    <source>
        <strain evidence="2 3">NCB100</strain>
    </source>
</reference>
<dbReference type="SUPFAM" id="SSF53335">
    <property type="entry name" value="S-adenosyl-L-methionine-dependent methyltransferases"/>
    <property type="match status" value="1"/>
</dbReference>
<dbReference type="Gene3D" id="3.40.50.150">
    <property type="entry name" value="Vaccinia Virus protein VP39"/>
    <property type="match status" value="1"/>
</dbReference>
<dbReference type="AlphaFoldDB" id="A0A127BAG5"/>
<gene>
    <name evidence="2" type="ORF">TQ32_07450</name>
</gene>
<proteinExistence type="predicted"/>
<dbReference type="STRING" id="1609559.TQ32_07450"/>
<dbReference type="InterPro" id="IPR029063">
    <property type="entry name" value="SAM-dependent_MTases_sf"/>
</dbReference>
<name>A0A127BAG5_9EURY</name>
<evidence type="ECO:0000259" key="1">
    <source>
        <dbReference type="Pfam" id="PF08241"/>
    </source>
</evidence>
<dbReference type="KEGG" id="pyc:TQ32_07450"/>
<evidence type="ECO:0000313" key="3">
    <source>
        <dbReference type="Proteomes" id="UP000070587"/>
    </source>
</evidence>
<dbReference type="PANTHER" id="PTHR43591:SF24">
    <property type="entry name" value="2-METHOXY-6-POLYPRENYL-1,4-BENZOQUINOL METHYLASE, MITOCHONDRIAL"/>
    <property type="match status" value="1"/>
</dbReference>
<dbReference type="EMBL" id="CP010835">
    <property type="protein sequence ID" value="AMM54330.1"/>
    <property type="molecule type" value="Genomic_DNA"/>
</dbReference>
<dbReference type="InterPro" id="IPR013216">
    <property type="entry name" value="Methyltransf_11"/>
</dbReference>
<dbReference type="Proteomes" id="UP000070587">
    <property type="component" value="Chromosome"/>
</dbReference>
<dbReference type="OrthoDB" id="1018at2157"/>
<dbReference type="CDD" id="cd02440">
    <property type="entry name" value="AdoMet_MTases"/>
    <property type="match status" value="1"/>
</dbReference>
<sequence length="243" mass="28224">MSVKAIIRDYWNGRAETFDKSPGHVSSPDEWRRVLSRVFPKKMKILDVGTGTGFIAMRLAELGHDVTGIDISENMIEIAKEKARRANLPIRFLIGDAENLPFEDGEFNGVICRHVLWTLPNPEKALMEFFRVTKPGGKVVIIEGNWKQPTGLKKAIRYFATLIYEKRKPTSLPPWINEKLPLRRGKVPDSIVDILRRLGIKEIIIEDLSWLREIQRKEFPLFYRLVWSNYEYYLIQAIKEGEK</sequence>
<dbReference type="GO" id="GO:0008757">
    <property type="term" value="F:S-adenosylmethionine-dependent methyltransferase activity"/>
    <property type="evidence" value="ECO:0007669"/>
    <property type="project" value="InterPro"/>
</dbReference>
<dbReference type="GeneID" id="28491660"/>
<protein>
    <recommendedName>
        <fullName evidence="1">Methyltransferase type 11 domain-containing protein</fullName>
    </recommendedName>
</protein>
<feature type="domain" description="Methyltransferase type 11" evidence="1">
    <location>
        <begin position="46"/>
        <end position="141"/>
    </location>
</feature>
<accession>A0A127BAG5</accession>
<evidence type="ECO:0000313" key="2">
    <source>
        <dbReference type="EMBL" id="AMM54330.1"/>
    </source>
</evidence>
<dbReference type="PATRIC" id="fig|1609559.3.peg.1560"/>
<dbReference type="RefSeq" id="WP_068323018.1">
    <property type="nucleotide sequence ID" value="NZ_CP010835.1"/>
</dbReference>
<dbReference type="Pfam" id="PF08241">
    <property type="entry name" value="Methyltransf_11"/>
    <property type="match status" value="1"/>
</dbReference>
<reference evidence="3" key="1">
    <citation type="submission" date="2015-02" db="EMBL/GenBank/DDBJ databases">
        <title>Pyrococcus kukulkanii sp. nov., a novel hyperthermophilic archaeon isolated from a deep-sea hydrothermal vent at the Guaymas Basin.</title>
        <authorList>
            <person name="Oger P.M."/>
            <person name="Callac N."/>
            <person name="Jebbar M."/>
            <person name="Godfroy A."/>
        </authorList>
    </citation>
    <scope>NUCLEOTIDE SEQUENCE [LARGE SCALE GENOMIC DNA]</scope>
    <source>
        <strain evidence="3">NCB100</strain>
    </source>
</reference>
<dbReference type="PANTHER" id="PTHR43591">
    <property type="entry name" value="METHYLTRANSFERASE"/>
    <property type="match status" value="1"/>
</dbReference>
<organism evidence="2 3">
    <name type="scientific">Pyrococcus kukulkanii</name>
    <dbReference type="NCBI Taxonomy" id="1609559"/>
    <lineage>
        <taxon>Archaea</taxon>
        <taxon>Methanobacteriati</taxon>
        <taxon>Methanobacteriota</taxon>
        <taxon>Thermococci</taxon>
        <taxon>Thermococcales</taxon>
        <taxon>Thermococcaceae</taxon>
        <taxon>Pyrococcus</taxon>
    </lineage>
</organism>